<evidence type="ECO:0000313" key="1">
    <source>
        <dbReference type="EMBL" id="CAB3392231.1"/>
    </source>
</evidence>
<name>A0A6F9E3C6_9BACL</name>
<dbReference type="AlphaFoldDB" id="A0A6F9E3C6"/>
<proteinExistence type="predicted"/>
<protein>
    <submittedName>
        <fullName evidence="1">Uncharacterized protein</fullName>
    </submittedName>
</protein>
<sequence>MSALTTPEKLDQLLELKFDSWGPLMGW</sequence>
<organism evidence="1 2">
    <name type="scientific">Kyrpidia spormannii</name>
    <dbReference type="NCBI Taxonomy" id="2055160"/>
    <lineage>
        <taxon>Bacteria</taxon>
        <taxon>Bacillati</taxon>
        <taxon>Bacillota</taxon>
        <taxon>Bacilli</taxon>
        <taxon>Bacillales</taxon>
        <taxon>Alicyclobacillaceae</taxon>
        <taxon>Kyrpidia</taxon>
    </lineage>
</organism>
<accession>A0A6F9E3C6</accession>
<reference evidence="1 2" key="1">
    <citation type="submission" date="2020-04" db="EMBL/GenBank/DDBJ databases">
        <authorList>
            <person name="Hogendoorn C."/>
        </authorList>
    </citation>
    <scope>NUCLEOTIDE SEQUENCE [LARGE SCALE GENOMIC DNA]</scope>
    <source>
        <strain evidence="1">COOX1</strain>
    </source>
</reference>
<dbReference type="EMBL" id="LR792683">
    <property type="protein sequence ID" value="CAB3392231.1"/>
    <property type="molecule type" value="Genomic_DNA"/>
</dbReference>
<evidence type="ECO:0000313" key="2">
    <source>
        <dbReference type="Proteomes" id="UP000502196"/>
    </source>
</evidence>
<gene>
    <name evidence="1" type="ORF">COOX1_1307</name>
</gene>
<dbReference type="Proteomes" id="UP000502196">
    <property type="component" value="Chromosome"/>
</dbReference>